<dbReference type="WBParaSite" id="PSAMB.scaffold340size55875.g4875.t1">
    <property type="protein sequence ID" value="PSAMB.scaffold340size55875.g4875.t1"/>
    <property type="gene ID" value="PSAMB.scaffold340size55875.g4875"/>
</dbReference>
<accession>A0A914WAL7</accession>
<feature type="region of interest" description="Disordered" evidence="1">
    <location>
        <begin position="41"/>
        <end position="64"/>
    </location>
</feature>
<evidence type="ECO:0000313" key="2">
    <source>
        <dbReference type="Proteomes" id="UP000887566"/>
    </source>
</evidence>
<feature type="compositionally biased region" description="Polar residues" evidence="1">
    <location>
        <begin position="45"/>
        <end position="57"/>
    </location>
</feature>
<reference evidence="3" key="1">
    <citation type="submission" date="2022-11" db="UniProtKB">
        <authorList>
            <consortium name="WormBaseParasite"/>
        </authorList>
    </citation>
    <scope>IDENTIFICATION</scope>
</reference>
<evidence type="ECO:0000256" key="1">
    <source>
        <dbReference type="SAM" id="MobiDB-lite"/>
    </source>
</evidence>
<dbReference type="Proteomes" id="UP000887566">
    <property type="component" value="Unplaced"/>
</dbReference>
<feature type="region of interest" description="Disordered" evidence="1">
    <location>
        <begin position="130"/>
        <end position="159"/>
    </location>
</feature>
<organism evidence="2 3">
    <name type="scientific">Plectus sambesii</name>
    <dbReference type="NCBI Taxonomy" id="2011161"/>
    <lineage>
        <taxon>Eukaryota</taxon>
        <taxon>Metazoa</taxon>
        <taxon>Ecdysozoa</taxon>
        <taxon>Nematoda</taxon>
        <taxon>Chromadorea</taxon>
        <taxon>Plectida</taxon>
        <taxon>Plectina</taxon>
        <taxon>Plectoidea</taxon>
        <taxon>Plectidae</taxon>
        <taxon>Plectus</taxon>
    </lineage>
</organism>
<protein>
    <submittedName>
        <fullName evidence="3">Uncharacterized protein</fullName>
    </submittedName>
</protein>
<dbReference type="AlphaFoldDB" id="A0A914WAL7"/>
<keyword evidence="2" id="KW-1185">Reference proteome</keyword>
<sequence length="159" mass="17513">MTDAQVDAEQKETRKNAPNEKFLARILICTPRAHLSPVAYHARQPANQHNRSRSSPTILGRGEVAGVPPLVRPLLPVLHMMNKPHQSAVSDDSPRNNAAPCAQRLRATASDSAHHLTAYIEQLLMPRRCLGTHTSGRPSAPTASCPQERRRKAVDQQNV</sequence>
<proteinExistence type="predicted"/>
<evidence type="ECO:0000313" key="3">
    <source>
        <dbReference type="WBParaSite" id="PSAMB.scaffold340size55875.g4875.t1"/>
    </source>
</evidence>
<name>A0A914WAL7_9BILA</name>
<feature type="compositionally biased region" description="Polar residues" evidence="1">
    <location>
        <begin position="132"/>
        <end position="145"/>
    </location>
</feature>